<dbReference type="Proteomes" id="UP001151529">
    <property type="component" value="Chromosome 13"/>
</dbReference>
<keyword evidence="2" id="KW-1185">Reference proteome</keyword>
<dbReference type="Pfam" id="PF03140">
    <property type="entry name" value="DUF247"/>
    <property type="match status" value="1"/>
</dbReference>
<dbReference type="AlphaFoldDB" id="A0A9Q0SXT3"/>
<dbReference type="InterPro" id="IPR004158">
    <property type="entry name" value="DUF247_pln"/>
</dbReference>
<proteinExistence type="predicted"/>
<name>A0A9Q0SXT3_SALVM</name>
<dbReference type="PANTHER" id="PTHR31170">
    <property type="entry name" value="BNAC04G53230D PROTEIN"/>
    <property type="match status" value="1"/>
</dbReference>
<evidence type="ECO:0000313" key="1">
    <source>
        <dbReference type="EMBL" id="KAJ6693255.1"/>
    </source>
</evidence>
<sequence length="124" mass="14491">MEVHKLHYMLSFLARTPARVKHPDEYGKAILLFDKHIRACYAEPIDKYSGNDLAKMLLVDGYFILRLFLMFFMADLREDLQIILILVTMFHWRNNTSHDQENDSVQHESKINELKAAIGPLSGR</sequence>
<gene>
    <name evidence="1" type="ORF">OIU85_004059</name>
</gene>
<comment type="caution">
    <text evidence="1">The sequence shown here is derived from an EMBL/GenBank/DDBJ whole genome shotgun (WGS) entry which is preliminary data.</text>
</comment>
<accession>A0A9Q0SXT3</accession>
<dbReference type="OrthoDB" id="1416955at2759"/>
<protein>
    <submittedName>
        <fullName evidence="1">Uncharacterized protein</fullName>
    </submittedName>
</protein>
<reference evidence="1" key="1">
    <citation type="submission" date="2022-11" db="EMBL/GenBank/DDBJ databases">
        <authorList>
            <person name="Hyden B.L."/>
            <person name="Feng K."/>
            <person name="Yates T."/>
            <person name="Jawdy S."/>
            <person name="Smart L.B."/>
            <person name="Muchero W."/>
        </authorList>
    </citation>
    <scope>NUCLEOTIDE SEQUENCE</scope>
    <source>
        <tissue evidence="1">Shoot tip</tissue>
    </source>
</reference>
<reference evidence="1" key="2">
    <citation type="journal article" date="2023" name="Int. J. Mol. Sci.">
        <title>De Novo Assembly and Annotation of 11 Diverse Shrub Willow (Salix) Genomes Reveals Novel Gene Organization in Sex-Linked Regions.</title>
        <authorList>
            <person name="Hyden B."/>
            <person name="Feng K."/>
            <person name="Yates T.B."/>
            <person name="Jawdy S."/>
            <person name="Cereghino C."/>
            <person name="Smart L.B."/>
            <person name="Muchero W."/>
        </authorList>
    </citation>
    <scope>NUCLEOTIDE SEQUENCE [LARGE SCALE GENOMIC DNA]</scope>
    <source>
        <tissue evidence="1">Shoot tip</tissue>
    </source>
</reference>
<dbReference type="PANTHER" id="PTHR31170:SF25">
    <property type="entry name" value="BNAA09G04570D PROTEIN"/>
    <property type="match status" value="1"/>
</dbReference>
<organism evidence="1 2">
    <name type="scientific">Salix viminalis</name>
    <name type="common">Common osier</name>
    <name type="synonym">Basket willow</name>
    <dbReference type="NCBI Taxonomy" id="40686"/>
    <lineage>
        <taxon>Eukaryota</taxon>
        <taxon>Viridiplantae</taxon>
        <taxon>Streptophyta</taxon>
        <taxon>Embryophyta</taxon>
        <taxon>Tracheophyta</taxon>
        <taxon>Spermatophyta</taxon>
        <taxon>Magnoliopsida</taxon>
        <taxon>eudicotyledons</taxon>
        <taxon>Gunneridae</taxon>
        <taxon>Pentapetalae</taxon>
        <taxon>rosids</taxon>
        <taxon>fabids</taxon>
        <taxon>Malpighiales</taxon>
        <taxon>Salicaceae</taxon>
        <taxon>Saliceae</taxon>
        <taxon>Salix</taxon>
    </lineage>
</organism>
<dbReference type="EMBL" id="JAPFFL010000011">
    <property type="protein sequence ID" value="KAJ6693255.1"/>
    <property type="molecule type" value="Genomic_DNA"/>
</dbReference>
<evidence type="ECO:0000313" key="2">
    <source>
        <dbReference type="Proteomes" id="UP001151529"/>
    </source>
</evidence>